<evidence type="ECO:0000313" key="4">
    <source>
        <dbReference type="EMBL" id="KAL3424233.1"/>
    </source>
</evidence>
<feature type="domain" description="INO80 complex subunit 3-like middle region" evidence="3">
    <location>
        <begin position="246"/>
        <end position="346"/>
    </location>
</feature>
<keyword evidence="5" id="KW-1185">Reference proteome</keyword>
<evidence type="ECO:0000313" key="5">
    <source>
        <dbReference type="Proteomes" id="UP001629113"/>
    </source>
</evidence>
<feature type="region of interest" description="Disordered" evidence="1">
    <location>
        <begin position="346"/>
        <end position="478"/>
    </location>
</feature>
<evidence type="ECO:0000259" key="3">
    <source>
        <dbReference type="Pfam" id="PF24244"/>
    </source>
</evidence>
<feature type="compositionally biased region" description="Polar residues" evidence="1">
    <location>
        <begin position="38"/>
        <end position="60"/>
    </location>
</feature>
<evidence type="ECO:0000259" key="2">
    <source>
        <dbReference type="Pfam" id="PF14612"/>
    </source>
</evidence>
<sequence>MIDPFISSELWRSSEAEGYSSKGQQSEVFPSPKHISPSAFSEPQSVIRKTNCQDNKAIGQTATTSSANATMSTPTIDADGGEIVVARDVRAEDIKTEKADDEEQQAPVSEQNGDGPRQTYKSFKKKYRKMRVHFDEKMRLSNDYYTEEQKATDTARRLAQENDRLLDLLLDVNNSAQIPPHHRFDLSLDTPALSAVPGLVPEDEVLSRIERSTAAGEALHKEIQKMLEEKAVEKETAKLPANYSSKSLVNMMQVIPHHTLSSPLAPPDLLASLDVPEEGHNAPLSYLSLDRMDEYIQEIDSVLFKTPAPSSLEQKSAYLDLAMKNPHSVYNWLRRHEPKIFLQDGEGSEKLLGKPGSLRGAGKRASIPAPSKPDSLEFVEEDGIGYDATLSGTQGGKGAYGKRKRDDDDGGYVPKKRNSMDDPKPKKVRQSRKKKGDGSAADSTPTERSRKGKAKEKEKEKMPASSPAPGHELASVTE</sequence>
<feature type="compositionally biased region" description="Low complexity" evidence="1">
    <location>
        <begin position="61"/>
        <end position="75"/>
    </location>
</feature>
<dbReference type="Pfam" id="PF14612">
    <property type="entry name" value="Ino80_Iec3"/>
    <property type="match status" value="1"/>
</dbReference>
<feature type="compositionally biased region" description="Basic residues" evidence="1">
    <location>
        <begin position="426"/>
        <end position="435"/>
    </location>
</feature>
<name>A0ABR4PLM2_9HELO</name>
<dbReference type="InterPro" id="IPR032742">
    <property type="entry name" value="Iec3_N"/>
</dbReference>
<comment type="caution">
    <text evidence="4">The sequence shown here is derived from an EMBL/GenBank/DDBJ whole genome shotgun (WGS) entry which is preliminary data.</text>
</comment>
<dbReference type="Pfam" id="PF24244">
    <property type="entry name" value="Iec3-like_M"/>
    <property type="match status" value="1"/>
</dbReference>
<feature type="compositionally biased region" description="Basic and acidic residues" evidence="1">
    <location>
        <begin position="445"/>
        <end position="462"/>
    </location>
</feature>
<gene>
    <name evidence="4" type="ORF">PVAG01_03514</name>
</gene>
<feature type="compositionally biased region" description="Basic and acidic residues" evidence="1">
    <location>
        <begin position="85"/>
        <end position="98"/>
    </location>
</feature>
<evidence type="ECO:0000256" key="1">
    <source>
        <dbReference type="SAM" id="MobiDB-lite"/>
    </source>
</evidence>
<organism evidence="4 5">
    <name type="scientific">Phlyctema vagabunda</name>
    <dbReference type="NCBI Taxonomy" id="108571"/>
    <lineage>
        <taxon>Eukaryota</taxon>
        <taxon>Fungi</taxon>
        <taxon>Dikarya</taxon>
        <taxon>Ascomycota</taxon>
        <taxon>Pezizomycotina</taxon>
        <taxon>Leotiomycetes</taxon>
        <taxon>Helotiales</taxon>
        <taxon>Dermateaceae</taxon>
        <taxon>Phlyctema</taxon>
    </lineage>
</organism>
<dbReference type="InterPro" id="IPR055449">
    <property type="entry name" value="Iec3-like_M"/>
</dbReference>
<accession>A0ABR4PLM2</accession>
<feature type="domain" description="INO80 complex subunit 3 N-terminal" evidence="2">
    <location>
        <begin position="121"/>
        <end position="189"/>
    </location>
</feature>
<protein>
    <submittedName>
        <fullName evidence="4">Uncharacterized protein</fullName>
    </submittedName>
</protein>
<reference evidence="4 5" key="1">
    <citation type="submission" date="2024-06" db="EMBL/GenBank/DDBJ databases">
        <title>Complete genome of Phlyctema vagabunda strain 19-DSS-EL-015.</title>
        <authorList>
            <person name="Fiorenzani C."/>
        </authorList>
    </citation>
    <scope>NUCLEOTIDE SEQUENCE [LARGE SCALE GENOMIC DNA]</scope>
    <source>
        <strain evidence="4 5">19-DSS-EL-015</strain>
    </source>
</reference>
<dbReference type="Proteomes" id="UP001629113">
    <property type="component" value="Unassembled WGS sequence"/>
</dbReference>
<dbReference type="EMBL" id="JBFCZG010000003">
    <property type="protein sequence ID" value="KAL3424233.1"/>
    <property type="molecule type" value="Genomic_DNA"/>
</dbReference>
<feature type="region of interest" description="Disordered" evidence="1">
    <location>
        <begin position="13"/>
        <end position="121"/>
    </location>
</feature>
<proteinExistence type="predicted"/>